<evidence type="ECO:0000313" key="3">
    <source>
        <dbReference type="Proteomes" id="UP000235965"/>
    </source>
</evidence>
<reference evidence="2 3" key="1">
    <citation type="submission" date="2017-12" db="EMBL/GenBank/DDBJ databases">
        <title>Hemimetabolous genomes reveal molecular basis of termite eusociality.</title>
        <authorList>
            <person name="Harrison M.C."/>
            <person name="Jongepier E."/>
            <person name="Robertson H.M."/>
            <person name="Arning N."/>
            <person name="Bitard-Feildel T."/>
            <person name="Chao H."/>
            <person name="Childers C.P."/>
            <person name="Dinh H."/>
            <person name="Doddapaneni H."/>
            <person name="Dugan S."/>
            <person name="Gowin J."/>
            <person name="Greiner C."/>
            <person name="Han Y."/>
            <person name="Hu H."/>
            <person name="Hughes D.S.T."/>
            <person name="Huylmans A.-K."/>
            <person name="Kemena C."/>
            <person name="Kremer L.P.M."/>
            <person name="Lee S.L."/>
            <person name="Lopez-Ezquerra A."/>
            <person name="Mallet L."/>
            <person name="Monroy-Kuhn J.M."/>
            <person name="Moser A."/>
            <person name="Murali S.C."/>
            <person name="Muzny D.M."/>
            <person name="Otani S."/>
            <person name="Piulachs M.-D."/>
            <person name="Poelchau M."/>
            <person name="Qu J."/>
            <person name="Schaub F."/>
            <person name="Wada-Katsumata A."/>
            <person name="Worley K.C."/>
            <person name="Xie Q."/>
            <person name="Ylla G."/>
            <person name="Poulsen M."/>
            <person name="Gibbs R.A."/>
            <person name="Schal C."/>
            <person name="Richards S."/>
            <person name="Belles X."/>
            <person name="Korb J."/>
            <person name="Bornberg-Bauer E."/>
        </authorList>
    </citation>
    <scope>NUCLEOTIDE SEQUENCE [LARGE SCALE GENOMIC DNA]</scope>
    <source>
        <tissue evidence="2">Whole body</tissue>
    </source>
</reference>
<dbReference type="AlphaFoldDB" id="A0A2J7PPA4"/>
<keyword evidence="3" id="KW-1185">Reference proteome</keyword>
<name>A0A2J7PPA4_9NEOP</name>
<organism evidence="2 3">
    <name type="scientific">Cryptotermes secundus</name>
    <dbReference type="NCBI Taxonomy" id="105785"/>
    <lineage>
        <taxon>Eukaryota</taxon>
        <taxon>Metazoa</taxon>
        <taxon>Ecdysozoa</taxon>
        <taxon>Arthropoda</taxon>
        <taxon>Hexapoda</taxon>
        <taxon>Insecta</taxon>
        <taxon>Pterygota</taxon>
        <taxon>Neoptera</taxon>
        <taxon>Polyneoptera</taxon>
        <taxon>Dictyoptera</taxon>
        <taxon>Blattodea</taxon>
        <taxon>Blattoidea</taxon>
        <taxon>Termitoidae</taxon>
        <taxon>Kalotermitidae</taxon>
        <taxon>Cryptotermitinae</taxon>
        <taxon>Cryptotermes</taxon>
    </lineage>
</organism>
<evidence type="ECO:0000256" key="1">
    <source>
        <dbReference type="SAM" id="Phobius"/>
    </source>
</evidence>
<comment type="caution">
    <text evidence="2">The sequence shown here is derived from an EMBL/GenBank/DDBJ whole genome shotgun (WGS) entry which is preliminary data.</text>
</comment>
<protein>
    <recommendedName>
        <fullName evidence="4">MARVEL domain-containing protein</fullName>
    </recommendedName>
</protein>
<dbReference type="GO" id="GO:0019991">
    <property type="term" value="P:septate junction assembly"/>
    <property type="evidence" value="ECO:0007669"/>
    <property type="project" value="InterPro"/>
</dbReference>
<dbReference type="PANTHER" id="PTHR36692:SF2">
    <property type="entry name" value="GEO12064P1"/>
    <property type="match status" value="1"/>
</dbReference>
<dbReference type="Proteomes" id="UP000235965">
    <property type="component" value="Unassembled WGS sequence"/>
</dbReference>
<gene>
    <name evidence="2" type="ORF">B7P43_G01823</name>
</gene>
<dbReference type="InParanoid" id="A0A2J7PPA4"/>
<evidence type="ECO:0008006" key="4">
    <source>
        <dbReference type="Google" id="ProtNLM"/>
    </source>
</evidence>
<feature type="transmembrane region" description="Helical" evidence="1">
    <location>
        <begin position="70"/>
        <end position="92"/>
    </location>
</feature>
<keyword evidence="1" id="KW-0812">Transmembrane</keyword>
<sequence length="179" mass="19789">MATPINTSSHTLLIPDGGQIYNNSIPPRHQLQRNRKLSILLKMIQLLMAIACLVLFSAGGQLFSDIKRTAFTYGTFGAYIIIPVFLITGFIIGEVTPVLLVGYNLFGAVLFAFVGSLGVDSWWSVHIDLDHISTKNVSVIERLNDMKLMSAILSLTNTVFYAADTVIEGVILHDLYMRN</sequence>
<proteinExistence type="predicted"/>
<keyword evidence="1" id="KW-0472">Membrane</keyword>
<dbReference type="PANTHER" id="PTHR36692">
    <property type="entry name" value="PROTEIN SNAKESKIN"/>
    <property type="match status" value="1"/>
</dbReference>
<dbReference type="InterPro" id="IPR038976">
    <property type="entry name" value="Ssk"/>
</dbReference>
<dbReference type="GO" id="GO:0005886">
    <property type="term" value="C:plasma membrane"/>
    <property type="evidence" value="ECO:0007669"/>
    <property type="project" value="TreeGrafter"/>
</dbReference>
<keyword evidence="1" id="KW-1133">Transmembrane helix</keyword>
<feature type="transmembrane region" description="Helical" evidence="1">
    <location>
        <begin position="98"/>
        <end position="119"/>
    </location>
</feature>
<feature type="transmembrane region" description="Helical" evidence="1">
    <location>
        <begin position="39"/>
        <end position="58"/>
    </location>
</feature>
<accession>A0A2J7PPA4</accession>
<dbReference type="EMBL" id="NEVH01023278">
    <property type="protein sequence ID" value="PNF18172.1"/>
    <property type="molecule type" value="Genomic_DNA"/>
</dbReference>
<evidence type="ECO:0000313" key="2">
    <source>
        <dbReference type="EMBL" id="PNF18172.1"/>
    </source>
</evidence>